<sequence>MLQSSLIGGSADLAAVAAGARRIQAPENSDAVARIQQALICCGFELPSSGIDGHFGDETGRAVVAFKTARNLFPNDPVVGVGTTARLDLEVAYLEGVECEDVFEQPPILASDSYFGGILDNLHPDRGIPDKILRFFELSDEFCFPLSPLFGTQVSSLLGRLVEPKFKDDYCQLQAPCTTNDFFDIANSPQPYTDFLRTHNPAVPEATIVATGSSVRPDIMRHSANLPDWYEIKPLSPSGVTEWLLKARQLNANYLGTFPYLPGKRYNPSREIELGTFFTIEGENLQIFIEPSRPALGMILYRICVRGDYVKYFNRVRLTAGILAILVALAPELLAVGATAAEVAAFVETITALAAQVGAVLPALTLAL</sequence>
<dbReference type="Proteomes" id="UP000441336">
    <property type="component" value="Unassembled WGS sequence"/>
</dbReference>
<dbReference type="Pfam" id="PF01471">
    <property type="entry name" value="PG_binding_1"/>
    <property type="match status" value="1"/>
</dbReference>
<keyword evidence="3" id="KW-1185">Reference proteome</keyword>
<protein>
    <recommendedName>
        <fullName evidence="1">Peptidoglycan binding-like domain-containing protein</fullName>
    </recommendedName>
</protein>
<dbReference type="Gene3D" id="1.10.101.10">
    <property type="entry name" value="PGBD-like superfamily/PGBD"/>
    <property type="match status" value="1"/>
</dbReference>
<organism evidence="2 3">
    <name type="scientific">Hymenobacter ginkgonis</name>
    <dbReference type="NCBI Taxonomy" id="2682976"/>
    <lineage>
        <taxon>Bacteria</taxon>
        <taxon>Pseudomonadati</taxon>
        <taxon>Bacteroidota</taxon>
        <taxon>Cytophagia</taxon>
        <taxon>Cytophagales</taxon>
        <taxon>Hymenobacteraceae</taxon>
        <taxon>Hymenobacter</taxon>
    </lineage>
</organism>
<name>A0A7K1T986_9BACT</name>
<dbReference type="AlphaFoldDB" id="A0A7K1T986"/>
<dbReference type="RefSeq" id="WP_157561500.1">
    <property type="nucleotide sequence ID" value="NZ_WQKZ01000001.1"/>
</dbReference>
<dbReference type="InterPro" id="IPR002477">
    <property type="entry name" value="Peptidoglycan-bd-like"/>
</dbReference>
<feature type="domain" description="Peptidoglycan binding-like" evidence="1">
    <location>
        <begin position="29"/>
        <end position="72"/>
    </location>
</feature>
<evidence type="ECO:0000313" key="3">
    <source>
        <dbReference type="Proteomes" id="UP000441336"/>
    </source>
</evidence>
<proteinExistence type="predicted"/>
<dbReference type="InterPro" id="IPR036366">
    <property type="entry name" value="PGBDSf"/>
</dbReference>
<dbReference type="EMBL" id="WQKZ01000001">
    <property type="protein sequence ID" value="MVN74711.1"/>
    <property type="molecule type" value="Genomic_DNA"/>
</dbReference>
<evidence type="ECO:0000313" key="2">
    <source>
        <dbReference type="EMBL" id="MVN74711.1"/>
    </source>
</evidence>
<reference evidence="2 3" key="1">
    <citation type="submission" date="2019-12" db="EMBL/GenBank/DDBJ databases">
        <title>Hymenobacter sp. HMF4947 Genome sequencing and assembly.</title>
        <authorList>
            <person name="Kang H."/>
            <person name="Cha I."/>
            <person name="Kim H."/>
            <person name="Joh K."/>
        </authorList>
    </citation>
    <scope>NUCLEOTIDE SEQUENCE [LARGE SCALE GENOMIC DNA]</scope>
    <source>
        <strain evidence="2 3">HMF4947</strain>
    </source>
</reference>
<comment type="caution">
    <text evidence="2">The sequence shown here is derived from an EMBL/GenBank/DDBJ whole genome shotgun (WGS) entry which is preliminary data.</text>
</comment>
<dbReference type="InterPro" id="IPR036365">
    <property type="entry name" value="PGBD-like_sf"/>
</dbReference>
<gene>
    <name evidence="2" type="ORF">GO988_00045</name>
</gene>
<accession>A0A7K1T986</accession>
<dbReference type="SUPFAM" id="SSF47090">
    <property type="entry name" value="PGBD-like"/>
    <property type="match status" value="1"/>
</dbReference>
<evidence type="ECO:0000259" key="1">
    <source>
        <dbReference type="Pfam" id="PF01471"/>
    </source>
</evidence>